<dbReference type="Proteomes" id="UP000323000">
    <property type="component" value="Chromosome 1"/>
</dbReference>
<dbReference type="SUPFAM" id="SSF54654">
    <property type="entry name" value="CI-2 family of serine protease inhibitors"/>
    <property type="match status" value="1"/>
</dbReference>
<dbReference type="PRINTS" id="PR00292">
    <property type="entry name" value="POTATOINHBTR"/>
</dbReference>
<accession>A0A5C7ISY9</accession>
<dbReference type="PANTHER" id="PTHR33091:SF73">
    <property type="entry name" value="INHIBITOR OF TRYPSIN AND HAGEMAN FACTOR-LIKE"/>
    <property type="match status" value="1"/>
</dbReference>
<gene>
    <name evidence="4" type="ORF">EZV62_000808</name>
</gene>
<organism evidence="4 5">
    <name type="scientific">Acer yangbiense</name>
    <dbReference type="NCBI Taxonomy" id="1000413"/>
    <lineage>
        <taxon>Eukaryota</taxon>
        <taxon>Viridiplantae</taxon>
        <taxon>Streptophyta</taxon>
        <taxon>Embryophyta</taxon>
        <taxon>Tracheophyta</taxon>
        <taxon>Spermatophyta</taxon>
        <taxon>Magnoliopsida</taxon>
        <taxon>eudicotyledons</taxon>
        <taxon>Gunneridae</taxon>
        <taxon>Pentapetalae</taxon>
        <taxon>rosids</taxon>
        <taxon>malvids</taxon>
        <taxon>Sapindales</taxon>
        <taxon>Sapindaceae</taxon>
        <taxon>Hippocastanoideae</taxon>
        <taxon>Acereae</taxon>
        <taxon>Acer</taxon>
    </lineage>
</organism>
<evidence type="ECO:0000256" key="1">
    <source>
        <dbReference type="ARBA" id="ARBA00008210"/>
    </source>
</evidence>
<dbReference type="Gene3D" id="3.30.10.10">
    <property type="entry name" value="Trypsin Inhibitor V, subunit A"/>
    <property type="match status" value="1"/>
</dbReference>
<comment type="caution">
    <text evidence="4">The sequence shown here is derived from an EMBL/GenBank/DDBJ whole genome shotgun (WGS) entry which is preliminary data.</text>
</comment>
<keyword evidence="5" id="KW-1185">Reference proteome</keyword>
<keyword evidence="2" id="KW-0646">Protease inhibitor</keyword>
<dbReference type="Pfam" id="PF00280">
    <property type="entry name" value="potato_inhibit"/>
    <property type="match status" value="1"/>
</dbReference>
<dbReference type="PANTHER" id="PTHR33091">
    <property type="entry name" value="PROTEIN, PUTATIVE, EXPRESSED-RELATED"/>
    <property type="match status" value="1"/>
</dbReference>
<evidence type="ECO:0000313" key="5">
    <source>
        <dbReference type="Proteomes" id="UP000323000"/>
    </source>
</evidence>
<proteinExistence type="inferred from homology"/>
<dbReference type="GO" id="GO:0004867">
    <property type="term" value="F:serine-type endopeptidase inhibitor activity"/>
    <property type="evidence" value="ECO:0007669"/>
    <property type="project" value="UniProtKB-KW"/>
</dbReference>
<evidence type="ECO:0000256" key="3">
    <source>
        <dbReference type="ARBA" id="ARBA00022900"/>
    </source>
</evidence>
<evidence type="ECO:0000256" key="2">
    <source>
        <dbReference type="ARBA" id="ARBA00022690"/>
    </source>
</evidence>
<keyword evidence="3" id="KW-0722">Serine protease inhibitor</keyword>
<dbReference type="PROSITE" id="PS00285">
    <property type="entry name" value="POTATO_INHIBITOR"/>
    <property type="match status" value="1"/>
</dbReference>
<dbReference type="EMBL" id="VAHF01000001">
    <property type="protein sequence ID" value="TXG72229.1"/>
    <property type="molecule type" value="Genomic_DNA"/>
</dbReference>
<dbReference type="GO" id="GO:0009611">
    <property type="term" value="P:response to wounding"/>
    <property type="evidence" value="ECO:0007669"/>
    <property type="project" value="InterPro"/>
</dbReference>
<reference evidence="5" key="1">
    <citation type="journal article" date="2019" name="Gigascience">
        <title>De novo genome assembly of the endangered Acer yangbiense, a plant species with extremely small populations endemic to Yunnan Province, China.</title>
        <authorList>
            <person name="Yang J."/>
            <person name="Wariss H.M."/>
            <person name="Tao L."/>
            <person name="Zhang R."/>
            <person name="Yun Q."/>
            <person name="Hollingsworth P."/>
            <person name="Dao Z."/>
            <person name="Luo G."/>
            <person name="Guo H."/>
            <person name="Ma Y."/>
            <person name="Sun W."/>
        </authorList>
    </citation>
    <scope>NUCLEOTIDE SEQUENCE [LARGE SCALE GENOMIC DNA]</scope>
    <source>
        <strain evidence="5">cv. Malutang</strain>
    </source>
</reference>
<evidence type="ECO:0008006" key="6">
    <source>
        <dbReference type="Google" id="ProtNLM"/>
    </source>
</evidence>
<sequence>MSCQGKDSWPELVGVRGEEAAATIEQENPTVSAVILLDGTIVNALFLCNRVRVRVNTSGICVRVPRIG</sequence>
<name>A0A5C7ISY9_9ROSI</name>
<evidence type="ECO:0000313" key="4">
    <source>
        <dbReference type="EMBL" id="TXG72229.1"/>
    </source>
</evidence>
<protein>
    <recommendedName>
        <fullName evidence="6">Protease inhibitor</fullName>
    </recommendedName>
</protein>
<dbReference type="OrthoDB" id="10013825at2759"/>
<dbReference type="InterPro" id="IPR036354">
    <property type="entry name" value="Prot_inh_pot1_sf"/>
</dbReference>
<dbReference type="AlphaFoldDB" id="A0A5C7ISY9"/>
<comment type="similarity">
    <text evidence="1">Belongs to the protease inhibitor I13 (potato type I serine protease inhibitor) family.</text>
</comment>
<dbReference type="InterPro" id="IPR000864">
    <property type="entry name" value="Prot_inh_pot1"/>
</dbReference>